<evidence type="ECO:0000256" key="8">
    <source>
        <dbReference type="ARBA" id="ARBA00022777"/>
    </source>
</evidence>
<evidence type="ECO:0000256" key="11">
    <source>
        <dbReference type="PROSITE-ProRule" id="PRU00421"/>
    </source>
</evidence>
<gene>
    <name evidence="15" type="ORF">IAC96_12470</name>
</gene>
<dbReference type="PANTHER" id="PTHR30175:SF7">
    <property type="entry name" value="NEGATIVE REGULATOR OF SACY ACTIVITY"/>
    <property type="match status" value="1"/>
</dbReference>
<feature type="transmembrane region" description="Helical" evidence="12">
    <location>
        <begin position="109"/>
        <end position="129"/>
    </location>
</feature>
<feature type="transmembrane region" description="Helical" evidence="12">
    <location>
        <begin position="149"/>
        <end position="172"/>
    </location>
</feature>
<keyword evidence="10 12" id="KW-0472">Membrane</keyword>
<evidence type="ECO:0000256" key="6">
    <source>
        <dbReference type="ARBA" id="ARBA00022683"/>
    </source>
</evidence>
<dbReference type="Pfam" id="PF00367">
    <property type="entry name" value="PTS_EIIB"/>
    <property type="match status" value="1"/>
</dbReference>
<dbReference type="EMBL" id="DVHN01000176">
    <property type="protein sequence ID" value="HIR89750.1"/>
    <property type="molecule type" value="Genomic_DNA"/>
</dbReference>
<dbReference type="PROSITE" id="PS51098">
    <property type="entry name" value="PTS_EIIB_TYPE_1"/>
    <property type="match status" value="1"/>
</dbReference>
<evidence type="ECO:0000259" key="13">
    <source>
        <dbReference type="PROSITE" id="PS51098"/>
    </source>
</evidence>
<keyword evidence="4" id="KW-0762">Sugar transport</keyword>
<dbReference type="InterPro" id="IPR050558">
    <property type="entry name" value="PTS_Sugar-Specific_Components"/>
</dbReference>
<organism evidence="15 16">
    <name type="scientific">Candidatus Fimimorpha faecalis</name>
    <dbReference type="NCBI Taxonomy" id="2840824"/>
    <lineage>
        <taxon>Bacteria</taxon>
        <taxon>Bacillati</taxon>
        <taxon>Bacillota</taxon>
        <taxon>Clostridia</taxon>
        <taxon>Eubacteriales</taxon>
        <taxon>Candidatus Fimimorpha</taxon>
    </lineage>
</organism>
<evidence type="ECO:0000256" key="4">
    <source>
        <dbReference type="ARBA" id="ARBA00022597"/>
    </source>
</evidence>
<proteinExistence type="predicted"/>
<evidence type="ECO:0000256" key="12">
    <source>
        <dbReference type="SAM" id="Phobius"/>
    </source>
</evidence>
<evidence type="ECO:0000256" key="2">
    <source>
        <dbReference type="ARBA" id="ARBA00022448"/>
    </source>
</evidence>
<evidence type="ECO:0000313" key="15">
    <source>
        <dbReference type="EMBL" id="HIR89750.1"/>
    </source>
</evidence>
<dbReference type="GO" id="GO:0015771">
    <property type="term" value="P:trehalose transport"/>
    <property type="evidence" value="ECO:0007669"/>
    <property type="project" value="TreeGrafter"/>
</dbReference>
<comment type="subcellular location">
    <subcellularLocation>
        <location evidence="1">Cell membrane</location>
        <topology evidence="1">Multi-pass membrane protein</topology>
    </subcellularLocation>
</comment>
<dbReference type="InterPro" id="IPR010973">
    <property type="entry name" value="PTS_IIBC_sucr"/>
</dbReference>
<accession>A0A9D1EGH7</accession>
<dbReference type="PROSITE" id="PS01035">
    <property type="entry name" value="PTS_EIIB_TYPE_1_CYS"/>
    <property type="match status" value="1"/>
</dbReference>
<feature type="transmembrane region" description="Helical" evidence="12">
    <location>
        <begin position="337"/>
        <end position="358"/>
    </location>
</feature>
<keyword evidence="6" id="KW-0598">Phosphotransferase system</keyword>
<evidence type="ECO:0000259" key="14">
    <source>
        <dbReference type="PROSITE" id="PS51103"/>
    </source>
</evidence>
<keyword evidence="2" id="KW-0813">Transport</keyword>
<keyword evidence="7 12" id="KW-0812">Transmembrane</keyword>
<reference evidence="15" key="1">
    <citation type="submission" date="2020-10" db="EMBL/GenBank/DDBJ databases">
        <authorList>
            <person name="Gilroy R."/>
        </authorList>
    </citation>
    <scope>NUCLEOTIDE SEQUENCE</scope>
    <source>
        <strain evidence="15">ChiW13-3771</strain>
    </source>
</reference>
<feature type="transmembrane region" description="Helical" evidence="12">
    <location>
        <begin position="370"/>
        <end position="392"/>
    </location>
</feature>
<protein>
    <submittedName>
        <fullName evidence="15">PTS transporter subunit EIIC</fullName>
    </submittedName>
</protein>
<dbReference type="InterPro" id="IPR001996">
    <property type="entry name" value="PTS_IIB_1"/>
</dbReference>
<feature type="transmembrane region" description="Helical" evidence="12">
    <location>
        <begin position="219"/>
        <end position="241"/>
    </location>
</feature>
<name>A0A9D1EGH7_9FIRM</name>
<dbReference type="NCBIfam" id="TIGR01996">
    <property type="entry name" value="PTS-II-BC-sucr"/>
    <property type="match status" value="1"/>
</dbReference>
<sequence length="473" mass="51479">MDNKYLAIAKKIVEVVGKDNILSATHCATRLRLMVKDRDAIDDKKVEKIDEVKGVFFTSGQYQIILGTGIVNKVYEQIETLGLKTLSKKEQDEAVKQEQKGMKKVMRTLADIFVPIIPVIAATGLFLGLKGCIFNDNVLALIGYSTADIPAYIQTLVTILTDTAFAFLPAIITWSAFKVFGGTPVIGLVIGLMLVSPALPNAYSVADPSSGVEAIMAFGFIPLVGCQGSVLTAIVTGFIGAKLEKKLRKIMPNVLDLIFTPFFVMLITMLVILLGVGPIMHQIELGMVSVIEALIHLPFGIGGFIIGFTYPLAVITGLHHTYVMIETSLLANTGFNPLITLCAMYGFANVGTCLAFALKSKSRKIKQTSIGAMLSQLFGISEPVLFGIQLRFNLKPLVIMLITSGTGAALLSLFQIQSNSYGLAVLPSYLMYIYEAHQLLFYFLISVLCVAMCFILTYLFAIPQEALVEDEEV</sequence>
<dbReference type="GO" id="GO:0005886">
    <property type="term" value="C:plasma membrane"/>
    <property type="evidence" value="ECO:0007669"/>
    <property type="project" value="UniProtKB-SubCell"/>
</dbReference>
<evidence type="ECO:0000256" key="3">
    <source>
        <dbReference type="ARBA" id="ARBA00022475"/>
    </source>
</evidence>
<dbReference type="Proteomes" id="UP000824201">
    <property type="component" value="Unassembled WGS sequence"/>
</dbReference>
<keyword evidence="8" id="KW-0418">Kinase</keyword>
<dbReference type="GO" id="GO:0009401">
    <property type="term" value="P:phosphoenolpyruvate-dependent sugar phosphotransferase system"/>
    <property type="evidence" value="ECO:0007669"/>
    <property type="project" value="UniProtKB-KW"/>
</dbReference>
<dbReference type="PANTHER" id="PTHR30175">
    <property type="entry name" value="PHOSPHOTRANSFERASE SYSTEM TRANSPORT PROTEIN"/>
    <property type="match status" value="1"/>
</dbReference>
<dbReference type="GO" id="GO:0090589">
    <property type="term" value="F:protein-phosphocysteine-trehalose phosphotransferase system transporter activity"/>
    <property type="evidence" value="ECO:0007669"/>
    <property type="project" value="TreeGrafter"/>
</dbReference>
<keyword evidence="5" id="KW-0808">Transferase</keyword>
<feature type="active site" description="Phosphocysteine intermediate; for EIIB activity" evidence="11">
    <location>
        <position position="27"/>
    </location>
</feature>
<dbReference type="GO" id="GO:0008982">
    <property type="term" value="F:protein-N(PI)-phosphohistidine-sugar phosphotransferase activity"/>
    <property type="evidence" value="ECO:0007669"/>
    <property type="project" value="InterPro"/>
</dbReference>
<comment type="caution">
    <text evidence="15">The sequence shown here is derived from an EMBL/GenBank/DDBJ whole genome shotgun (WGS) entry which is preliminary data.</text>
</comment>
<reference evidence="15" key="2">
    <citation type="journal article" date="2021" name="PeerJ">
        <title>Extensive microbial diversity within the chicken gut microbiome revealed by metagenomics and culture.</title>
        <authorList>
            <person name="Gilroy R."/>
            <person name="Ravi A."/>
            <person name="Getino M."/>
            <person name="Pursley I."/>
            <person name="Horton D.L."/>
            <person name="Alikhan N.F."/>
            <person name="Baker D."/>
            <person name="Gharbi K."/>
            <person name="Hall N."/>
            <person name="Watson M."/>
            <person name="Adriaenssens E.M."/>
            <person name="Foster-Nyarko E."/>
            <person name="Jarju S."/>
            <person name="Secka A."/>
            <person name="Antonio M."/>
            <person name="Oren A."/>
            <person name="Chaudhuri R.R."/>
            <person name="La Ragione R."/>
            <person name="Hildebrand F."/>
            <person name="Pallen M.J."/>
        </authorList>
    </citation>
    <scope>NUCLEOTIDE SEQUENCE</scope>
    <source>
        <strain evidence="15">ChiW13-3771</strain>
    </source>
</reference>
<dbReference type="Pfam" id="PF02378">
    <property type="entry name" value="PTS_EIIC"/>
    <property type="match status" value="1"/>
</dbReference>
<dbReference type="InterPro" id="IPR013013">
    <property type="entry name" value="PTS_EIIC_1"/>
</dbReference>
<evidence type="ECO:0000256" key="1">
    <source>
        <dbReference type="ARBA" id="ARBA00004651"/>
    </source>
</evidence>
<feature type="transmembrane region" description="Helical" evidence="12">
    <location>
        <begin position="398"/>
        <end position="418"/>
    </location>
</feature>
<dbReference type="CDD" id="cd00212">
    <property type="entry name" value="PTS_IIB_glc"/>
    <property type="match status" value="1"/>
</dbReference>
<dbReference type="PROSITE" id="PS51103">
    <property type="entry name" value="PTS_EIIC_TYPE_1"/>
    <property type="match status" value="1"/>
</dbReference>
<evidence type="ECO:0000256" key="7">
    <source>
        <dbReference type="ARBA" id="ARBA00022692"/>
    </source>
</evidence>
<feature type="transmembrane region" description="Helical" evidence="12">
    <location>
        <begin position="439"/>
        <end position="461"/>
    </location>
</feature>
<dbReference type="InterPro" id="IPR036878">
    <property type="entry name" value="Glu_permease_IIB"/>
</dbReference>
<feature type="domain" description="PTS EIIC type-1" evidence="14">
    <location>
        <begin position="107"/>
        <end position="473"/>
    </location>
</feature>
<evidence type="ECO:0000256" key="5">
    <source>
        <dbReference type="ARBA" id="ARBA00022679"/>
    </source>
</evidence>
<dbReference type="InterPro" id="IPR018113">
    <property type="entry name" value="PTrfase_EIIB_Cys"/>
</dbReference>
<evidence type="ECO:0000256" key="9">
    <source>
        <dbReference type="ARBA" id="ARBA00022989"/>
    </source>
</evidence>
<keyword evidence="3" id="KW-1003">Cell membrane</keyword>
<dbReference type="NCBIfam" id="TIGR00826">
    <property type="entry name" value="EIIB_glc"/>
    <property type="match status" value="1"/>
</dbReference>
<keyword evidence="9 12" id="KW-1133">Transmembrane helix</keyword>
<feature type="transmembrane region" description="Helical" evidence="12">
    <location>
        <begin position="304"/>
        <end position="325"/>
    </location>
</feature>
<feature type="transmembrane region" description="Helical" evidence="12">
    <location>
        <begin position="179"/>
        <end position="199"/>
    </location>
</feature>
<evidence type="ECO:0000256" key="10">
    <source>
        <dbReference type="ARBA" id="ARBA00023136"/>
    </source>
</evidence>
<dbReference type="SUPFAM" id="SSF55604">
    <property type="entry name" value="Glucose permease domain IIB"/>
    <property type="match status" value="1"/>
</dbReference>
<dbReference type="Gene3D" id="3.30.1360.60">
    <property type="entry name" value="Glucose permease domain IIB"/>
    <property type="match status" value="1"/>
</dbReference>
<feature type="transmembrane region" description="Helical" evidence="12">
    <location>
        <begin position="253"/>
        <end position="273"/>
    </location>
</feature>
<dbReference type="InterPro" id="IPR003352">
    <property type="entry name" value="PTS_EIIC"/>
</dbReference>
<feature type="domain" description="PTS EIIB type-1" evidence="13">
    <location>
        <begin position="5"/>
        <end position="88"/>
    </location>
</feature>
<dbReference type="GO" id="GO:0016301">
    <property type="term" value="F:kinase activity"/>
    <property type="evidence" value="ECO:0007669"/>
    <property type="project" value="UniProtKB-KW"/>
</dbReference>
<evidence type="ECO:0000313" key="16">
    <source>
        <dbReference type="Proteomes" id="UP000824201"/>
    </source>
</evidence>
<dbReference type="AlphaFoldDB" id="A0A9D1EGH7"/>
<dbReference type="FunFam" id="3.30.1360.60:FF:000001">
    <property type="entry name" value="PTS system glucose-specific IIBC component PtsG"/>
    <property type="match status" value="1"/>
</dbReference>